<dbReference type="GO" id="GO:0061595">
    <property type="term" value="F:6-deoxy-6-sulfofructose-1-phosphate aldolase activity"/>
    <property type="evidence" value="ECO:0007669"/>
    <property type="project" value="TreeGrafter"/>
</dbReference>
<dbReference type="STRING" id="229920.ADM99_07550"/>
<dbReference type="NCBIfam" id="NF009498">
    <property type="entry name" value="PRK12858.1"/>
    <property type="match status" value="1"/>
</dbReference>
<dbReference type="OrthoDB" id="106309at2"/>
<dbReference type="EMBL" id="LGCK01000007">
    <property type="protein sequence ID" value="KPL72893.1"/>
    <property type="molecule type" value="Genomic_DNA"/>
</dbReference>
<sequence>MKKLSLGKKRGLDQCANERAVFNILALDHRQAVKKVFIEKPDPYMEAVSFKRDVVRILAPLSTAVLLDPSIGAGPCIADGALPGNCGLVLTVEASGYEGPSHARISRLPQDWNSDRIKRIGASAVKLLVYYSPKSTTASAMKDLVAKVANDCQQLDIPLFLEILTYSASESEPKLRPEERIDTVVQAAADLTSIGGDILKSEFPVDVKAQPDKTKWEEACRMVSQASAVPWVLLSAGVDYPVFAEQTEVACKAGASGILAGRAIWKEALEVPADERVEFLKTTGIQRVRHLQEICNTCGRPYTDFYSMDTLAEDWYTSYQGL</sequence>
<evidence type="ECO:0000256" key="1">
    <source>
        <dbReference type="ARBA" id="ARBA00008679"/>
    </source>
</evidence>
<keyword evidence="2" id="KW-0456">Lyase</keyword>
<accession>A0A0P6XCD5</accession>
<dbReference type="Pfam" id="PF01791">
    <property type="entry name" value="DeoC"/>
    <property type="match status" value="1"/>
</dbReference>
<evidence type="ECO:0008006" key="5">
    <source>
        <dbReference type="Google" id="ProtNLM"/>
    </source>
</evidence>
<protein>
    <recommendedName>
        <fullName evidence="5">Tagatose-bisphosphate aldolase</fullName>
    </recommendedName>
</protein>
<dbReference type="AlphaFoldDB" id="A0A0P6XCD5"/>
<reference evidence="3 4" key="1">
    <citation type="submission" date="2015-07" db="EMBL/GenBank/DDBJ databases">
        <title>Genome sequence of Leptolinea tardivitalis DSM 16556.</title>
        <authorList>
            <person name="Hemp J."/>
            <person name="Ward L.M."/>
            <person name="Pace L.A."/>
            <person name="Fischer W.W."/>
        </authorList>
    </citation>
    <scope>NUCLEOTIDE SEQUENCE [LARGE SCALE GENOMIC DNA]</scope>
    <source>
        <strain evidence="3 4">YMTK-2</strain>
    </source>
</reference>
<comment type="similarity">
    <text evidence="1">Belongs to the aldolase LacD family.</text>
</comment>
<dbReference type="InterPro" id="IPR013785">
    <property type="entry name" value="Aldolase_TIM"/>
</dbReference>
<dbReference type="SMART" id="SM01133">
    <property type="entry name" value="DeoC"/>
    <property type="match status" value="1"/>
</dbReference>
<name>A0A0P6XCD5_9CHLR</name>
<dbReference type="SUPFAM" id="SSF51569">
    <property type="entry name" value="Aldolase"/>
    <property type="match status" value="1"/>
</dbReference>
<comment type="caution">
    <text evidence="3">The sequence shown here is derived from an EMBL/GenBank/DDBJ whole genome shotgun (WGS) entry which is preliminary data.</text>
</comment>
<dbReference type="RefSeq" id="WP_062420982.1">
    <property type="nucleotide sequence ID" value="NZ_BBYA01000008.1"/>
</dbReference>
<evidence type="ECO:0000256" key="2">
    <source>
        <dbReference type="ARBA" id="ARBA00023239"/>
    </source>
</evidence>
<dbReference type="PANTHER" id="PTHR39340:SF1">
    <property type="entry name" value="SULFOFRUCTOSEPHOSPHATE ALDOLASE"/>
    <property type="match status" value="1"/>
</dbReference>
<dbReference type="PANTHER" id="PTHR39340">
    <property type="entry name" value="SULFOFRUCTOSEPHOSPHATE ALDOLASE"/>
    <property type="match status" value="1"/>
</dbReference>
<dbReference type="InterPro" id="IPR002915">
    <property type="entry name" value="DeoC/FbaB/LacD_aldolase"/>
</dbReference>
<dbReference type="Proteomes" id="UP000050430">
    <property type="component" value="Unassembled WGS sequence"/>
</dbReference>
<keyword evidence="4" id="KW-1185">Reference proteome</keyword>
<evidence type="ECO:0000313" key="4">
    <source>
        <dbReference type="Proteomes" id="UP000050430"/>
    </source>
</evidence>
<evidence type="ECO:0000313" key="3">
    <source>
        <dbReference type="EMBL" id="KPL72893.1"/>
    </source>
</evidence>
<dbReference type="Gene3D" id="3.20.20.70">
    <property type="entry name" value="Aldolase class I"/>
    <property type="match status" value="1"/>
</dbReference>
<dbReference type="GO" id="GO:1902777">
    <property type="term" value="P:6-sulfoquinovose(1-) catabolic process"/>
    <property type="evidence" value="ECO:0007669"/>
    <property type="project" value="TreeGrafter"/>
</dbReference>
<gene>
    <name evidence="3" type="ORF">ADM99_07550</name>
</gene>
<dbReference type="InterPro" id="IPR050552">
    <property type="entry name" value="LacD_aldolase"/>
</dbReference>
<proteinExistence type="inferred from homology"/>
<organism evidence="3 4">
    <name type="scientific">Leptolinea tardivitalis</name>
    <dbReference type="NCBI Taxonomy" id="229920"/>
    <lineage>
        <taxon>Bacteria</taxon>
        <taxon>Bacillati</taxon>
        <taxon>Chloroflexota</taxon>
        <taxon>Anaerolineae</taxon>
        <taxon>Anaerolineales</taxon>
        <taxon>Anaerolineaceae</taxon>
        <taxon>Leptolinea</taxon>
    </lineage>
</organism>